<dbReference type="InterPro" id="IPR057666">
    <property type="entry name" value="DrpA_SLOG"/>
</dbReference>
<accession>A0A432WA90</accession>
<dbReference type="InterPro" id="IPR041614">
    <property type="entry name" value="DprA_WH"/>
</dbReference>
<dbReference type="RefSeq" id="WP_126803774.1">
    <property type="nucleotide sequence ID" value="NZ_PIPL01000001.1"/>
</dbReference>
<dbReference type="AlphaFoldDB" id="A0A432WA90"/>
<dbReference type="SUPFAM" id="SSF102405">
    <property type="entry name" value="MCP/YpsA-like"/>
    <property type="match status" value="1"/>
</dbReference>
<reference evidence="4 5" key="1">
    <citation type="journal article" date="2011" name="Front. Microbiol.">
        <title>Genomic signatures of strain selection and enhancement in Bacillus atrophaeus var. globigii, a historical biowarfare simulant.</title>
        <authorList>
            <person name="Gibbons H.S."/>
            <person name="Broomall S.M."/>
            <person name="McNew L.A."/>
            <person name="Daligault H."/>
            <person name="Chapman C."/>
            <person name="Bruce D."/>
            <person name="Karavis M."/>
            <person name="Krepps M."/>
            <person name="McGregor P.A."/>
            <person name="Hong C."/>
            <person name="Park K.H."/>
            <person name="Akmal A."/>
            <person name="Feldman A."/>
            <person name="Lin J.S."/>
            <person name="Chang W.E."/>
            <person name="Higgs B.W."/>
            <person name="Demirev P."/>
            <person name="Lindquist J."/>
            <person name="Liem A."/>
            <person name="Fochler E."/>
            <person name="Read T.D."/>
            <person name="Tapia R."/>
            <person name="Johnson S."/>
            <person name="Bishop-Lilly K.A."/>
            <person name="Detter C."/>
            <person name="Han C."/>
            <person name="Sozhamannan S."/>
            <person name="Rosenzweig C.N."/>
            <person name="Skowronski E.W."/>
        </authorList>
    </citation>
    <scope>NUCLEOTIDE SEQUENCE [LARGE SCALE GENOMIC DNA]</scope>
    <source>
        <strain evidence="4 5">MLST1</strain>
    </source>
</reference>
<keyword evidence="5" id="KW-1185">Reference proteome</keyword>
<name>A0A432WA90_9GAMM</name>
<sequence length="363" mass="39891">MWTQQSIGQWLSLLLAPAQLHELLSRHRVQGNLAQNAEQPFAGLSRFWQQQIPKAPDAYIETTLRWLEEDDRHFLLTRACADYPEALTHIHRPPWLLFGKGDKSLLDKPQLAVVGSRRASHYGLQHATQLTADLTRCGWAICSGMALGIDSAAHHAALEQGADTIAVLGCGPDICYPPRARELYREIGDKGVLISEFIPGTSARSDHFLRRNRIITGLSQGVLVVEASIRSGSLVTARLALEQNRNVYALPGPVTQSSYRGNHQLIQEGAILVTCAQDILAELPALQGAMELPENIENRSKVVSTGLANQQMLANVGFETTSIDSLVERTCLPVASVMNQLISLELDGWVTAVPGGYVRVRRE</sequence>
<dbReference type="NCBIfam" id="TIGR00732">
    <property type="entry name" value="dprA"/>
    <property type="match status" value="1"/>
</dbReference>
<evidence type="ECO:0000313" key="5">
    <source>
        <dbReference type="Proteomes" id="UP000288293"/>
    </source>
</evidence>
<dbReference type="PANTHER" id="PTHR43022">
    <property type="entry name" value="PROTEIN SMF"/>
    <property type="match status" value="1"/>
</dbReference>
<dbReference type="Pfam" id="PF02481">
    <property type="entry name" value="DNA_processg_A"/>
    <property type="match status" value="1"/>
</dbReference>
<dbReference type="OrthoDB" id="9785707at2"/>
<evidence type="ECO:0000259" key="3">
    <source>
        <dbReference type="Pfam" id="PF17782"/>
    </source>
</evidence>
<dbReference type="Pfam" id="PF17782">
    <property type="entry name" value="WHD_DprA"/>
    <property type="match status" value="1"/>
</dbReference>
<protein>
    <submittedName>
        <fullName evidence="4">DNA-protecting protein DprA</fullName>
    </submittedName>
</protein>
<dbReference type="InterPro" id="IPR036388">
    <property type="entry name" value="WH-like_DNA-bd_sf"/>
</dbReference>
<dbReference type="InterPro" id="IPR003488">
    <property type="entry name" value="DprA"/>
</dbReference>
<dbReference type="PANTHER" id="PTHR43022:SF1">
    <property type="entry name" value="PROTEIN SMF"/>
    <property type="match status" value="1"/>
</dbReference>
<proteinExistence type="inferred from homology"/>
<comment type="caution">
    <text evidence="4">The sequence shown here is derived from an EMBL/GenBank/DDBJ whole genome shotgun (WGS) entry which is preliminary data.</text>
</comment>
<comment type="similarity">
    <text evidence="1">Belongs to the DprA/Smf family.</text>
</comment>
<gene>
    <name evidence="4" type="primary">dprA</name>
    <name evidence="4" type="ORF">CWE09_09790</name>
</gene>
<evidence type="ECO:0000256" key="1">
    <source>
        <dbReference type="ARBA" id="ARBA00006525"/>
    </source>
</evidence>
<dbReference type="GO" id="GO:0009294">
    <property type="term" value="P:DNA-mediated transformation"/>
    <property type="evidence" value="ECO:0007669"/>
    <property type="project" value="InterPro"/>
</dbReference>
<feature type="domain" description="Smf/DprA SLOG" evidence="2">
    <location>
        <begin position="76"/>
        <end position="283"/>
    </location>
</feature>
<dbReference type="EMBL" id="PIPL01000001">
    <property type="protein sequence ID" value="RUO26961.1"/>
    <property type="molecule type" value="Genomic_DNA"/>
</dbReference>
<dbReference type="Proteomes" id="UP000288293">
    <property type="component" value="Unassembled WGS sequence"/>
</dbReference>
<feature type="domain" description="DprA winged helix" evidence="3">
    <location>
        <begin position="309"/>
        <end position="356"/>
    </location>
</feature>
<organism evidence="4 5">
    <name type="scientific">Aliidiomarina minuta</name>
    <dbReference type="NCBI Taxonomy" id="880057"/>
    <lineage>
        <taxon>Bacteria</taxon>
        <taxon>Pseudomonadati</taxon>
        <taxon>Pseudomonadota</taxon>
        <taxon>Gammaproteobacteria</taxon>
        <taxon>Alteromonadales</taxon>
        <taxon>Idiomarinaceae</taxon>
        <taxon>Aliidiomarina</taxon>
    </lineage>
</organism>
<dbReference type="Gene3D" id="3.40.50.450">
    <property type="match status" value="1"/>
</dbReference>
<dbReference type="Gene3D" id="1.10.10.10">
    <property type="entry name" value="Winged helix-like DNA-binding domain superfamily/Winged helix DNA-binding domain"/>
    <property type="match status" value="1"/>
</dbReference>
<evidence type="ECO:0000259" key="2">
    <source>
        <dbReference type="Pfam" id="PF02481"/>
    </source>
</evidence>
<evidence type="ECO:0000313" key="4">
    <source>
        <dbReference type="EMBL" id="RUO26961.1"/>
    </source>
</evidence>